<accession>A0AAD0RNQ5</accession>
<name>A0AAD0RNQ5_9NEIS</name>
<dbReference type="InterPro" id="IPR016755">
    <property type="entry name" value="UCP019302"/>
</dbReference>
<dbReference type="Proteomes" id="UP000259465">
    <property type="component" value="Chromosome"/>
</dbReference>
<protein>
    <submittedName>
        <fullName evidence="1">DUF2322 family protein</fullName>
    </submittedName>
</protein>
<dbReference type="EMBL" id="CP031968">
    <property type="protein sequence ID" value="AXT45426.1"/>
    <property type="molecule type" value="Genomic_DNA"/>
</dbReference>
<organism evidence="1 2">
    <name type="scientific">Chromobacterium rhizoryzae</name>
    <dbReference type="NCBI Taxonomy" id="1778675"/>
    <lineage>
        <taxon>Bacteria</taxon>
        <taxon>Pseudomonadati</taxon>
        <taxon>Pseudomonadota</taxon>
        <taxon>Betaproteobacteria</taxon>
        <taxon>Neisseriales</taxon>
        <taxon>Chromobacteriaceae</taxon>
        <taxon>Chromobacterium</taxon>
    </lineage>
</organism>
<gene>
    <name evidence="1" type="ORF">D1345_04135</name>
</gene>
<keyword evidence="2" id="KW-1185">Reference proteome</keyword>
<proteinExistence type="predicted"/>
<dbReference type="PIRSF" id="PIRSF019302">
    <property type="entry name" value="UCP019302"/>
    <property type="match status" value="1"/>
</dbReference>
<dbReference type="Pfam" id="PF10084">
    <property type="entry name" value="DUF2322"/>
    <property type="match status" value="1"/>
</dbReference>
<evidence type="ECO:0000313" key="1">
    <source>
        <dbReference type="EMBL" id="AXT45426.1"/>
    </source>
</evidence>
<evidence type="ECO:0000313" key="2">
    <source>
        <dbReference type="Proteomes" id="UP000259465"/>
    </source>
</evidence>
<sequence length="112" mass="12136">MMQASVFKDILNTLPSIDDIRAIVLLDASGEPVGRLENQPGTAGSVRVYHALIKNHGHIDRKAAREGLALYAEHTPDARANPGKHPNIDRLLSIAEADAPGLRARLVLNQDD</sequence>
<dbReference type="AlphaFoldDB" id="A0AAD0RNQ5"/>
<reference evidence="1 2" key="1">
    <citation type="submission" date="2018-08" db="EMBL/GenBank/DDBJ databases">
        <title>Complete genome sequence of JP2-74.</title>
        <authorList>
            <person name="Wu L."/>
        </authorList>
    </citation>
    <scope>NUCLEOTIDE SEQUENCE [LARGE SCALE GENOMIC DNA]</scope>
    <source>
        <strain evidence="1 2">JP2-74</strain>
    </source>
</reference>
<dbReference type="KEGG" id="crz:D1345_04135"/>